<proteinExistence type="predicted"/>
<name>A0A163G5B9_9BACL</name>
<comment type="caution">
    <text evidence="1">The sequence shown here is derived from an EMBL/GenBank/DDBJ whole genome shotgun (WGS) entry which is preliminary data.</text>
</comment>
<dbReference type="RefSeq" id="WP_063477323.1">
    <property type="nucleotide sequence ID" value="NZ_CBCSBX010000025.1"/>
</dbReference>
<keyword evidence="2" id="KW-1185">Reference proteome</keyword>
<dbReference type="AlphaFoldDB" id="A0A163G5B9"/>
<protein>
    <submittedName>
        <fullName evidence="1">Uncharacterized protein</fullName>
    </submittedName>
</protein>
<evidence type="ECO:0000313" key="1">
    <source>
        <dbReference type="EMBL" id="KZS44739.1"/>
    </source>
</evidence>
<reference evidence="1" key="1">
    <citation type="journal article" date="2016" name="Genome Announc.">
        <title>Draft genomes of two strains of Paenibacillus glucanolyticus with capability to degrade lignocellulose.</title>
        <authorList>
            <person name="Mathews S.L."/>
            <person name="Pawlak J."/>
            <person name="Grunden A.M."/>
        </authorList>
    </citation>
    <scope>NUCLEOTIDE SEQUENCE [LARGE SCALE GENOMIC DNA]</scope>
    <source>
        <strain evidence="1">SLM1</strain>
    </source>
</reference>
<gene>
    <name evidence="1" type="ORF">AWU65_01750</name>
</gene>
<dbReference type="OrthoDB" id="2666555at2"/>
<dbReference type="Proteomes" id="UP000076796">
    <property type="component" value="Unassembled WGS sequence"/>
</dbReference>
<sequence>MIAEKLLEKLEAYEQSAYDGGFGQDWLSDIGEGFKFYVQECIQQGKSVTIAGFVKYIDNMALKKVIYQDE</sequence>
<dbReference type="EMBL" id="LWMH01000001">
    <property type="protein sequence ID" value="KZS44739.1"/>
    <property type="molecule type" value="Genomic_DNA"/>
</dbReference>
<organism evidence="1 2">
    <name type="scientific">Paenibacillus glucanolyticus</name>
    <dbReference type="NCBI Taxonomy" id="59843"/>
    <lineage>
        <taxon>Bacteria</taxon>
        <taxon>Bacillati</taxon>
        <taxon>Bacillota</taxon>
        <taxon>Bacilli</taxon>
        <taxon>Bacillales</taxon>
        <taxon>Paenibacillaceae</taxon>
        <taxon>Paenibacillus</taxon>
    </lineage>
</organism>
<evidence type="ECO:0000313" key="2">
    <source>
        <dbReference type="Proteomes" id="UP000076796"/>
    </source>
</evidence>
<accession>A0A163G5B9</accession>